<reference evidence="3 4" key="1">
    <citation type="journal article" date="2018" name="New Phytol.">
        <title>Phylogenomics of Endogonaceae and evolution of mycorrhizas within Mucoromycota.</title>
        <authorList>
            <person name="Chang Y."/>
            <person name="Desiro A."/>
            <person name="Na H."/>
            <person name="Sandor L."/>
            <person name="Lipzen A."/>
            <person name="Clum A."/>
            <person name="Barry K."/>
            <person name="Grigoriev I.V."/>
            <person name="Martin F.M."/>
            <person name="Stajich J.E."/>
            <person name="Smith M.E."/>
            <person name="Bonito G."/>
            <person name="Spatafora J.W."/>
        </authorList>
    </citation>
    <scope>NUCLEOTIDE SEQUENCE [LARGE SCALE GENOMIC DNA]</scope>
    <source>
        <strain evidence="3 4">GMNB39</strain>
    </source>
</reference>
<comment type="caution">
    <text evidence="3">The sequence shown here is derived from an EMBL/GenBank/DDBJ whole genome shotgun (WGS) entry which is preliminary data.</text>
</comment>
<organism evidence="3 4">
    <name type="scientific">Jimgerdemannia flammicorona</name>
    <dbReference type="NCBI Taxonomy" id="994334"/>
    <lineage>
        <taxon>Eukaryota</taxon>
        <taxon>Fungi</taxon>
        <taxon>Fungi incertae sedis</taxon>
        <taxon>Mucoromycota</taxon>
        <taxon>Mucoromycotina</taxon>
        <taxon>Endogonomycetes</taxon>
        <taxon>Endogonales</taxon>
        <taxon>Endogonaceae</taxon>
        <taxon>Jimgerdemannia</taxon>
    </lineage>
</organism>
<evidence type="ECO:0000313" key="3">
    <source>
        <dbReference type="EMBL" id="RUP04123.1"/>
    </source>
</evidence>
<dbReference type="Pfam" id="PF00125">
    <property type="entry name" value="Histone"/>
    <property type="match status" value="1"/>
</dbReference>
<sequence length="66" mass="7650">MFIINSFVNDIFKYITTEASKLAAYNKKSTILSYEIQTAVHLILSDKLTKYAIFKETKAIMKYTSF</sequence>
<dbReference type="AlphaFoldDB" id="A0A433AN34"/>
<dbReference type="GO" id="GO:0003677">
    <property type="term" value="F:DNA binding"/>
    <property type="evidence" value="ECO:0007669"/>
    <property type="project" value="InterPro"/>
</dbReference>
<proteinExistence type="inferred from homology"/>
<dbReference type="OrthoDB" id="10254238at2759"/>
<dbReference type="EMBL" id="RBNI01017314">
    <property type="protein sequence ID" value="RUP04123.1"/>
    <property type="molecule type" value="Genomic_DNA"/>
</dbReference>
<dbReference type="PANTHER" id="PTHR23428">
    <property type="entry name" value="HISTONE H2B"/>
    <property type="match status" value="1"/>
</dbReference>
<dbReference type="SMART" id="SM00427">
    <property type="entry name" value="H2B"/>
    <property type="match status" value="1"/>
</dbReference>
<protein>
    <submittedName>
        <fullName evidence="3">Histone-fold-containing protein</fullName>
    </submittedName>
</protein>
<dbReference type="GO" id="GO:0000786">
    <property type="term" value="C:nucleosome"/>
    <property type="evidence" value="ECO:0007669"/>
    <property type="project" value="InterPro"/>
</dbReference>
<gene>
    <name evidence="3" type="ORF">BC936DRAFT_140561</name>
</gene>
<dbReference type="GO" id="GO:0030527">
    <property type="term" value="F:structural constituent of chromatin"/>
    <property type="evidence" value="ECO:0007669"/>
    <property type="project" value="InterPro"/>
</dbReference>
<feature type="domain" description="Core Histone H2A/H2B/H3" evidence="2">
    <location>
        <begin position="3"/>
        <end position="42"/>
    </location>
</feature>
<dbReference type="Proteomes" id="UP000268093">
    <property type="component" value="Unassembled WGS sequence"/>
</dbReference>
<keyword evidence="4" id="KW-1185">Reference proteome</keyword>
<feature type="non-terminal residue" evidence="3">
    <location>
        <position position="66"/>
    </location>
</feature>
<comment type="similarity">
    <text evidence="1">Belongs to the histone H2B family.</text>
</comment>
<evidence type="ECO:0000313" key="4">
    <source>
        <dbReference type="Proteomes" id="UP000268093"/>
    </source>
</evidence>
<name>A0A433AN34_9FUNG</name>
<dbReference type="GO" id="GO:0046982">
    <property type="term" value="F:protein heterodimerization activity"/>
    <property type="evidence" value="ECO:0007669"/>
    <property type="project" value="InterPro"/>
</dbReference>
<evidence type="ECO:0000259" key="2">
    <source>
        <dbReference type="Pfam" id="PF00125"/>
    </source>
</evidence>
<dbReference type="InterPro" id="IPR000558">
    <property type="entry name" value="Histone_H2B"/>
</dbReference>
<dbReference type="PRINTS" id="PR00621">
    <property type="entry name" value="HISTONEH2B"/>
</dbReference>
<accession>A0A433AN34</accession>
<dbReference type="InterPro" id="IPR007125">
    <property type="entry name" value="H2A/H2B/H3"/>
</dbReference>
<dbReference type="InterPro" id="IPR009072">
    <property type="entry name" value="Histone-fold"/>
</dbReference>
<evidence type="ECO:0000256" key="1">
    <source>
        <dbReference type="ARBA" id="ARBA00006846"/>
    </source>
</evidence>
<dbReference type="Gene3D" id="1.10.20.10">
    <property type="entry name" value="Histone, subunit A"/>
    <property type="match status" value="1"/>
</dbReference>
<dbReference type="SUPFAM" id="SSF47113">
    <property type="entry name" value="Histone-fold"/>
    <property type="match status" value="1"/>
</dbReference>